<feature type="region of interest" description="Disordered" evidence="1">
    <location>
        <begin position="98"/>
        <end position="135"/>
    </location>
</feature>
<evidence type="ECO:0000313" key="3">
    <source>
        <dbReference type="Proteomes" id="UP000054498"/>
    </source>
</evidence>
<dbReference type="RefSeq" id="XP_013899013.1">
    <property type="nucleotide sequence ID" value="XM_014043559.1"/>
</dbReference>
<dbReference type="EMBL" id="KK101684">
    <property type="protein sequence ID" value="KIY99993.1"/>
    <property type="molecule type" value="Genomic_DNA"/>
</dbReference>
<dbReference type="KEGG" id="mng:MNEG_7972"/>
<name>A0A0D2KXH8_9CHLO</name>
<dbReference type="GeneID" id="25740848"/>
<organism evidence="2 3">
    <name type="scientific">Monoraphidium neglectum</name>
    <dbReference type="NCBI Taxonomy" id="145388"/>
    <lineage>
        <taxon>Eukaryota</taxon>
        <taxon>Viridiplantae</taxon>
        <taxon>Chlorophyta</taxon>
        <taxon>core chlorophytes</taxon>
        <taxon>Chlorophyceae</taxon>
        <taxon>CS clade</taxon>
        <taxon>Sphaeropleales</taxon>
        <taxon>Selenastraceae</taxon>
        <taxon>Monoraphidium</taxon>
    </lineage>
</organism>
<accession>A0A0D2KXH8</accession>
<feature type="compositionally biased region" description="Gly residues" evidence="1">
    <location>
        <begin position="114"/>
        <end position="125"/>
    </location>
</feature>
<protein>
    <submittedName>
        <fullName evidence="2">Uncharacterized protein</fullName>
    </submittedName>
</protein>
<dbReference type="OrthoDB" id="525667at2759"/>
<sequence>MWMASWLQAYDTVSAAATGSAATPLSNKVFLCFRLLLSGPTRLRRHRAAPPLFLHPTSVPSPGGVSDVEGCLLYVFNINGFITHLVAWRNGTPDEMSRAFIGGRSAPQPRPPEHGGGGKGTGGSRGGKRADANVGVRAASGDVAGAKGVWW</sequence>
<gene>
    <name evidence="2" type="ORF">MNEG_7972</name>
</gene>
<evidence type="ECO:0000256" key="1">
    <source>
        <dbReference type="SAM" id="MobiDB-lite"/>
    </source>
</evidence>
<dbReference type="AlphaFoldDB" id="A0A0D2KXH8"/>
<reference evidence="2 3" key="1">
    <citation type="journal article" date="2013" name="BMC Genomics">
        <title>Reconstruction of the lipid metabolism for the microalga Monoraphidium neglectum from its genome sequence reveals characteristics suitable for biofuel production.</title>
        <authorList>
            <person name="Bogen C."/>
            <person name="Al-Dilaimi A."/>
            <person name="Albersmeier A."/>
            <person name="Wichmann J."/>
            <person name="Grundmann M."/>
            <person name="Rupp O."/>
            <person name="Lauersen K.J."/>
            <person name="Blifernez-Klassen O."/>
            <person name="Kalinowski J."/>
            <person name="Goesmann A."/>
            <person name="Mussgnug J.H."/>
            <person name="Kruse O."/>
        </authorList>
    </citation>
    <scope>NUCLEOTIDE SEQUENCE [LARGE SCALE GENOMIC DNA]</scope>
    <source>
        <strain evidence="2 3">SAG 48.87</strain>
    </source>
</reference>
<proteinExistence type="predicted"/>
<evidence type="ECO:0000313" key="2">
    <source>
        <dbReference type="EMBL" id="KIY99993.1"/>
    </source>
</evidence>
<dbReference type="Proteomes" id="UP000054498">
    <property type="component" value="Unassembled WGS sequence"/>
</dbReference>
<keyword evidence="3" id="KW-1185">Reference proteome</keyword>